<name>A0A9W4NL34_9EURO</name>
<protein>
    <recommendedName>
        <fullName evidence="3">Fungal N-terminal domain-containing protein</fullName>
    </recommendedName>
</protein>
<reference evidence="1" key="1">
    <citation type="submission" date="2021-07" db="EMBL/GenBank/DDBJ databases">
        <authorList>
            <person name="Branca A.L. A."/>
        </authorList>
    </citation>
    <scope>NUCLEOTIDE SEQUENCE</scope>
</reference>
<dbReference type="PANTHER" id="PTHR36167">
    <property type="entry name" value="C2H2 FINGER DOMAIN TRANSCRIPTION FACTOR (EUROFUNG)-RELATED"/>
    <property type="match status" value="1"/>
</dbReference>
<dbReference type="EMBL" id="CAJVPD010000235">
    <property type="protein sequence ID" value="CAG8379372.1"/>
    <property type="molecule type" value="Genomic_DNA"/>
</dbReference>
<evidence type="ECO:0000313" key="2">
    <source>
        <dbReference type="Proteomes" id="UP001152592"/>
    </source>
</evidence>
<dbReference type="InterPro" id="IPR039327">
    <property type="entry name" value="CON7-like"/>
</dbReference>
<evidence type="ECO:0008006" key="3">
    <source>
        <dbReference type="Google" id="ProtNLM"/>
    </source>
</evidence>
<dbReference type="GO" id="GO:0006355">
    <property type="term" value="P:regulation of DNA-templated transcription"/>
    <property type="evidence" value="ECO:0007669"/>
    <property type="project" value="InterPro"/>
</dbReference>
<accession>A0A9W4NL34</accession>
<dbReference type="OrthoDB" id="1938621at2759"/>
<comment type="caution">
    <text evidence="1">The sequence shown here is derived from an EMBL/GenBank/DDBJ whole genome shotgun (WGS) entry which is preliminary data.</text>
</comment>
<proteinExistence type="predicted"/>
<organism evidence="1 2">
    <name type="scientific">Penicillium salamii</name>
    <dbReference type="NCBI Taxonomy" id="1612424"/>
    <lineage>
        <taxon>Eukaryota</taxon>
        <taxon>Fungi</taxon>
        <taxon>Dikarya</taxon>
        <taxon>Ascomycota</taxon>
        <taxon>Pezizomycotina</taxon>
        <taxon>Eurotiomycetes</taxon>
        <taxon>Eurotiomycetidae</taxon>
        <taxon>Eurotiales</taxon>
        <taxon>Aspergillaceae</taxon>
        <taxon>Penicillium</taxon>
    </lineage>
</organism>
<dbReference type="PANTHER" id="PTHR36167:SF4">
    <property type="entry name" value="FUNGAL N-TERMINAL DOMAIN-CONTAINING PROTEIN"/>
    <property type="match status" value="1"/>
</dbReference>
<dbReference type="Proteomes" id="UP001152592">
    <property type="component" value="Unassembled WGS sequence"/>
</dbReference>
<sequence>MSGLEVVGVVASIVQLADFGARVAVQLHSFYHRVKKADINIQRLSTDVSLTSSVLKQLGDILRDAEQQKICSTEAVSMANQIVRECEQIFQQMESTLKKGVDLKKGKILKVGLSQKVDYAFSESEVSILQTQLDRLKATMLLLLHVMSYASQARQRESQTVRQEQKDFIKILLQEIDIIEQHLKQSTTLTQCCVRNISDQQSSDTPATRSIGSDSYLGQLTEKASCLPNNEKISRPIGRYFLLVQSLLKRVDESKLGLDGGQRRRVRQGILSVQSQEQERIRSKHGDFGDRICKLLFPLPEKIEPIRRPPPLASTADIDAARRDGFSNLKARPKDASAPKDRMEQQILTDIARATGPADISFAAKIGLLHSFKHKVVSQSWVDSIWREQMKPKRILLPSPPRKRNSTRVEDIVLEWTNLTSNELADDEHPGVDPIT</sequence>
<gene>
    <name evidence="1" type="ORF">PSALAMII_LOCUS5532</name>
</gene>
<evidence type="ECO:0000313" key="1">
    <source>
        <dbReference type="EMBL" id="CAG8379372.1"/>
    </source>
</evidence>
<dbReference type="AlphaFoldDB" id="A0A9W4NL34"/>